<keyword evidence="1" id="KW-0812">Transmembrane</keyword>
<proteinExistence type="predicted"/>
<reference evidence="2" key="2">
    <citation type="submission" date="2020-07" db="EMBL/GenBank/DDBJ databases">
        <authorList>
            <person name="Vera ALvarez R."/>
            <person name="Arias-Moreno D.M."/>
            <person name="Jimenez-Jacinto V."/>
            <person name="Jimenez-Bremont J.F."/>
            <person name="Swaminathan K."/>
            <person name="Moose S.P."/>
            <person name="Guerrero-Gonzalez M.L."/>
            <person name="Marino-Ramirez L."/>
            <person name="Landsman D."/>
            <person name="Rodriguez-Kessler M."/>
            <person name="Delgado-Sanchez P."/>
        </authorList>
    </citation>
    <scope>NUCLEOTIDE SEQUENCE</scope>
    <source>
        <tissue evidence="2">Cladode</tissue>
    </source>
</reference>
<dbReference type="EMBL" id="GISG01075014">
    <property type="protein sequence ID" value="MBA4630759.1"/>
    <property type="molecule type" value="Transcribed_RNA"/>
</dbReference>
<name>A0A7C8YZV4_OPUST</name>
<accession>A0A7C8YZV4</accession>
<reference evidence="2" key="1">
    <citation type="journal article" date="2013" name="J. Plant Res.">
        <title>Effect of fungi and light on seed germination of three Opuntia species from semiarid lands of central Mexico.</title>
        <authorList>
            <person name="Delgado-Sanchez P."/>
            <person name="Jimenez-Bremont J.F."/>
            <person name="Guerrero-Gonzalez Mde L."/>
            <person name="Flores J."/>
        </authorList>
    </citation>
    <scope>NUCLEOTIDE SEQUENCE</scope>
    <source>
        <tissue evidence="2">Cladode</tissue>
    </source>
</reference>
<keyword evidence="1" id="KW-0472">Membrane</keyword>
<dbReference type="AlphaFoldDB" id="A0A7C8YZV4"/>
<protein>
    <submittedName>
        <fullName evidence="2">Uncharacterized protein</fullName>
    </submittedName>
</protein>
<evidence type="ECO:0000313" key="2">
    <source>
        <dbReference type="EMBL" id="MBA4630759.1"/>
    </source>
</evidence>
<keyword evidence="1" id="KW-1133">Transmembrane helix</keyword>
<feature type="transmembrane region" description="Helical" evidence="1">
    <location>
        <begin position="6"/>
        <end position="26"/>
    </location>
</feature>
<organism evidence="2">
    <name type="scientific">Opuntia streptacantha</name>
    <name type="common">Prickly pear cactus</name>
    <name type="synonym">Opuntia cardona</name>
    <dbReference type="NCBI Taxonomy" id="393608"/>
    <lineage>
        <taxon>Eukaryota</taxon>
        <taxon>Viridiplantae</taxon>
        <taxon>Streptophyta</taxon>
        <taxon>Embryophyta</taxon>
        <taxon>Tracheophyta</taxon>
        <taxon>Spermatophyta</taxon>
        <taxon>Magnoliopsida</taxon>
        <taxon>eudicotyledons</taxon>
        <taxon>Gunneridae</taxon>
        <taxon>Pentapetalae</taxon>
        <taxon>Caryophyllales</taxon>
        <taxon>Cactineae</taxon>
        <taxon>Cactaceae</taxon>
        <taxon>Opuntioideae</taxon>
        <taxon>Opuntia</taxon>
    </lineage>
</organism>
<sequence>MSRIAFLRAMIFWIVLEGGWSWIVIFPKDLPRRPCSLSAFNNSMPTAAIINAVGNTYDNRFLNIIVYVNARNEIVINGSSQRLSFSKFLATIIRGSTSSLKRSMLFGIPSRVAASIVACVFSTTLLLLLQVVAALSTKDVPPTTRVLLNTTPCLIVAPLQKETALLEAQDGDFIHCLKYTLPSMSCIWLPITEDS</sequence>
<evidence type="ECO:0000256" key="1">
    <source>
        <dbReference type="SAM" id="Phobius"/>
    </source>
</evidence>
<feature type="transmembrane region" description="Helical" evidence="1">
    <location>
        <begin position="112"/>
        <end position="135"/>
    </location>
</feature>